<dbReference type="PROSITE" id="PS50262">
    <property type="entry name" value="G_PROTEIN_RECEP_F1_2"/>
    <property type="match status" value="1"/>
</dbReference>
<feature type="transmembrane region" description="Helical" evidence="13">
    <location>
        <begin position="27"/>
        <end position="47"/>
    </location>
</feature>
<organism evidence="15">
    <name type="scientific">Ambystoma tigrinum</name>
    <name type="common">Eastern tiger salamander</name>
    <dbReference type="NCBI Taxonomy" id="8305"/>
    <lineage>
        <taxon>Eukaryota</taxon>
        <taxon>Metazoa</taxon>
        <taxon>Chordata</taxon>
        <taxon>Craniata</taxon>
        <taxon>Vertebrata</taxon>
        <taxon>Euteleostomi</taxon>
        <taxon>Amphibia</taxon>
        <taxon>Batrachia</taxon>
        <taxon>Caudata</taxon>
        <taxon>Salamandroidea</taxon>
        <taxon>Ambystomatidae</taxon>
        <taxon>Ambystoma</taxon>
    </lineage>
</organism>
<evidence type="ECO:0000256" key="13">
    <source>
        <dbReference type="RuleBase" id="RU363047"/>
    </source>
</evidence>
<feature type="domain" description="G-protein coupled receptors family 1 profile" evidence="14">
    <location>
        <begin position="41"/>
        <end position="290"/>
    </location>
</feature>
<dbReference type="CDD" id="cd13954">
    <property type="entry name" value="7tmA_OR"/>
    <property type="match status" value="1"/>
</dbReference>
<feature type="transmembrane region" description="Helical" evidence="13">
    <location>
        <begin position="98"/>
        <end position="120"/>
    </location>
</feature>
<dbReference type="PRINTS" id="PR00237">
    <property type="entry name" value="GPCRRHODOPSN"/>
</dbReference>
<comment type="similarity">
    <text evidence="12">Belongs to the G-protein coupled receptor 1 family.</text>
</comment>
<keyword evidence="6 13" id="KW-1133">Transmembrane helix</keyword>
<feature type="transmembrane region" description="Helical" evidence="13">
    <location>
        <begin position="273"/>
        <end position="292"/>
    </location>
</feature>
<dbReference type="Gene3D" id="1.20.1070.10">
    <property type="entry name" value="Rhodopsin 7-helix transmembrane proteins"/>
    <property type="match status" value="1"/>
</dbReference>
<dbReference type="SUPFAM" id="SSF81321">
    <property type="entry name" value="Family A G protein-coupled receptor-like"/>
    <property type="match status" value="1"/>
</dbReference>
<dbReference type="InterPro" id="IPR017452">
    <property type="entry name" value="GPCR_Rhodpsn_7TM"/>
</dbReference>
<keyword evidence="11 12" id="KW-0807">Transducer</keyword>
<evidence type="ECO:0000256" key="8">
    <source>
        <dbReference type="ARBA" id="ARBA00023136"/>
    </source>
</evidence>
<keyword evidence="7 12" id="KW-0297">G-protein coupled receptor</keyword>
<protein>
    <recommendedName>
        <fullName evidence="13">Olfactory receptor</fullName>
    </recommendedName>
</protein>
<evidence type="ECO:0000259" key="14">
    <source>
        <dbReference type="PROSITE" id="PS50262"/>
    </source>
</evidence>
<name>Q90X10_AMBTI</name>
<feature type="transmembrane region" description="Helical" evidence="13">
    <location>
        <begin position="197"/>
        <end position="221"/>
    </location>
</feature>
<dbReference type="GO" id="GO:0004984">
    <property type="term" value="F:olfactory receptor activity"/>
    <property type="evidence" value="ECO:0007669"/>
    <property type="project" value="InterPro"/>
</dbReference>
<dbReference type="GO" id="GO:0004930">
    <property type="term" value="F:G protein-coupled receptor activity"/>
    <property type="evidence" value="ECO:0007669"/>
    <property type="project" value="UniProtKB-KW"/>
</dbReference>
<dbReference type="GO" id="GO:0005886">
    <property type="term" value="C:plasma membrane"/>
    <property type="evidence" value="ECO:0007669"/>
    <property type="project" value="UniProtKB-SubCell"/>
</dbReference>
<evidence type="ECO:0000256" key="4">
    <source>
        <dbReference type="ARBA" id="ARBA00022692"/>
    </source>
</evidence>
<keyword evidence="8 13" id="KW-0472">Membrane</keyword>
<keyword evidence="3 13" id="KW-0716">Sensory transduction</keyword>
<dbReference type="PRINTS" id="PR00245">
    <property type="entry name" value="OLFACTORYR"/>
</dbReference>
<comment type="subcellular location">
    <subcellularLocation>
        <location evidence="1 13">Cell membrane</location>
        <topology evidence="1 13">Multi-pass membrane protein</topology>
    </subcellularLocation>
</comment>
<feature type="transmembrane region" description="Helical" evidence="13">
    <location>
        <begin position="242"/>
        <end position="261"/>
    </location>
</feature>
<proteinExistence type="evidence at transcript level"/>
<dbReference type="InterPro" id="IPR000276">
    <property type="entry name" value="GPCR_Rhodpsn"/>
</dbReference>
<dbReference type="EMBL" id="AY043307">
    <property type="protein sequence ID" value="AAK94498.1"/>
    <property type="molecule type" value="mRNA"/>
</dbReference>
<feature type="transmembrane region" description="Helical" evidence="13">
    <location>
        <begin position="140"/>
        <end position="162"/>
    </location>
</feature>
<sequence length="312" mass="35456">MGAENWSSVDGFFLVVFSDLPQLQGPLFIILLLSYLITLVGNLLVMVTIYCNSHLYTPMYFFLSNLSFIDICHTSNILPQMLARFFQEEAHMSMSECLLQMEFFLALMFTEILVLTVMAYDRYVAICNPLRYMTIMNKDVCMQLAVGSWTVGIMFPLTYIALSSVLIFCGSHTINHFFCDLPALMKLTCSSTRQIEMLIYVLGSMITLGSITLIITSYINITSCILKIKSKGGRHKAFSTCASHLTVVLLFYGSACSSYFRPTSTYSMKENKMLSLLYIVVTPMCNPIIYSLKNEEFKKGLRKFNMFQMVAE</sequence>
<evidence type="ECO:0000256" key="6">
    <source>
        <dbReference type="ARBA" id="ARBA00022989"/>
    </source>
</evidence>
<evidence type="ECO:0000256" key="2">
    <source>
        <dbReference type="ARBA" id="ARBA00022475"/>
    </source>
</evidence>
<keyword evidence="5 13" id="KW-0552">Olfaction</keyword>
<reference evidence="15" key="1">
    <citation type="submission" date="2001-07" db="EMBL/GenBank/DDBJ databases">
        <title>Cloning and pattern expression of odorant receptors in olfactory epithelium of the tiger salamander, ambystoma tigrinum.</title>
        <authorList>
            <person name="Marchand J.E."/>
            <person name="Yang X."/>
            <person name="Jesurum A."/>
            <person name="Strotmann J."/>
            <person name="Breer H."/>
            <person name="Chikaraishi D."/>
            <person name="Kauer J.S."/>
        </authorList>
    </citation>
    <scope>NUCLEOTIDE SEQUENCE</scope>
    <source>
        <tissue evidence="15">Olfactory epithelium</tissue>
    </source>
</reference>
<feature type="transmembrane region" description="Helical" evidence="13">
    <location>
        <begin position="59"/>
        <end position="78"/>
    </location>
</feature>
<evidence type="ECO:0000256" key="7">
    <source>
        <dbReference type="ARBA" id="ARBA00023040"/>
    </source>
</evidence>
<evidence type="ECO:0000256" key="11">
    <source>
        <dbReference type="ARBA" id="ARBA00023224"/>
    </source>
</evidence>
<evidence type="ECO:0000256" key="3">
    <source>
        <dbReference type="ARBA" id="ARBA00022606"/>
    </source>
</evidence>
<keyword evidence="4 12" id="KW-0812">Transmembrane</keyword>
<evidence type="ECO:0000256" key="9">
    <source>
        <dbReference type="ARBA" id="ARBA00023170"/>
    </source>
</evidence>
<evidence type="ECO:0000256" key="12">
    <source>
        <dbReference type="RuleBase" id="RU000688"/>
    </source>
</evidence>
<keyword evidence="2 13" id="KW-1003">Cell membrane</keyword>
<keyword evidence="9 12" id="KW-0675">Receptor</keyword>
<dbReference type="Pfam" id="PF13853">
    <property type="entry name" value="7tm_4"/>
    <property type="match status" value="1"/>
</dbReference>
<dbReference type="InterPro" id="IPR000725">
    <property type="entry name" value="Olfact_rcpt"/>
</dbReference>
<keyword evidence="10" id="KW-0325">Glycoprotein</keyword>
<evidence type="ECO:0000256" key="5">
    <source>
        <dbReference type="ARBA" id="ARBA00022725"/>
    </source>
</evidence>
<evidence type="ECO:0000313" key="15">
    <source>
        <dbReference type="EMBL" id="AAK94498.1"/>
    </source>
</evidence>
<dbReference type="PROSITE" id="PS00237">
    <property type="entry name" value="G_PROTEIN_RECEP_F1_1"/>
    <property type="match status" value="1"/>
</dbReference>
<dbReference type="PANTHER" id="PTHR26452">
    <property type="entry name" value="OLFACTORY RECEPTOR"/>
    <property type="match status" value="1"/>
</dbReference>
<dbReference type="InterPro" id="IPR050516">
    <property type="entry name" value="Olfactory_GPCR"/>
</dbReference>
<dbReference type="AlphaFoldDB" id="Q90X10"/>
<evidence type="ECO:0000256" key="10">
    <source>
        <dbReference type="ARBA" id="ARBA00023180"/>
    </source>
</evidence>
<accession>Q90X10</accession>
<evidence type="ECO:0000256" key="1">
    <source>
        <dbReference type="ARBA" id="ARBA00004651"/>
    </source>
</evidence>
<dbReference type="FunFam" id="1.20.1070.10:FF:000010">
    <property type="entry name" value="Olfactory receptor"/>
    <property type="match status" value="1"/>
</dbReference>